<dbReference type="InterPro" id="IPR041881">
    <property type="entry name" value="PqqD_sf"/>
</dbReference>
<dbReference type="InterPro" id="IPR022479">
    <property type="entry name" value="PqqD_bac"/>
</dbReference>
<accession>A0A1N7MLN4</accession>
<gene>
    <name evidence="4" type="ORF">SAMN05421779_104210</name>
</gene>
<dbReference type="STRING" id="80876.SAMN05421779_104210"/>
<comment type="subunit">
    <text evidence="2">Monomer. Interacts with PqqE.</text>
</comment>
<dbReference type="Gene3D" id="1.10.10.1150">
    <property type="entry name" value="Coenzyme PQQ synthesis protein D (PqqD)"/>
    <property type="match status" value="1"/>
</dbReference>
<keyword evidence="5" id="KW-1185">Reference proteome</keyword>
<dbReference type="GO" id="GO:0048038">
    <property type="term" value="F:quinone binding"/>
    <property type="evidence" value="ECO:0007669"/>
    <property type="project" value="InterPro"/>
</dbReference>
<evidence type="ECO:0000313" key="5">
    <source>
        <dbReference type="Proteomes" id="UP000185678"/>
    </source>
</evidence>
<name>A0A1N7MLN4_9PROT</name>
<dbReference type="Proteomes" id="UP000185678">
    <property type="component" value="Unassembled WGS sequence"/>
</dbReference>
<evidence type="ECO:0000256" key="3">
    <source>
        <dbReference type="ARBA" id="ARBA00022905"/>
    </source>
</evidence>
<comment type="pathway">
    <text evidence="1">Cofactor biosynthesis; pyrroloquinoline quinone biosynthesis.</text>
</comment>
<organism evidence="4 5">
    <name type="scientific">Insolitispirillum peregrinum</name>
    <dbReference type="NCBI Taxonomy" id="80876"/>
    <lineage>
        <taxon>Bacteria</taxon>
        <taxon>Pseudomonadati</taxon>
        <taxon>Pseudomonadota</taxon>
        <taxon>Alphaproteobacteria</taxon>
        <taxon>Rhodospirillales</taxon>
        <taxon>Novispirillaceae</taxon>
        <taxon>Insolitispirillum</taxon>
    </lineage>
</organism>
<dbReference type="RefSeq" id="WP_076400652.1">
    <property type="nucleotide sequence ID" value="NZ_FTOA01000004.1"/>
</dbReference>
<reference evidence="4 5" key="1">
    <citation type="submission" date="2017-01" db="EMBL/GenBank/DDBJ databases">
        <authorList>
            <person name="Mah S.A."/>
            <person name="Swanson W.J."/>
            <person name="Moy G.W."/>
            <person name="Vacquier V.D."/>
        </authorList>
    </citation>
    <scope>NUCLEOTIDE SEQUENCE [LARGE SCALE GENOMIC DNA]</scope>
    <source>
        <strain evidence="4 5">DSM 11589</strain>
    </source>
</reference>
<dbReference type="UniPathway" id="UPA00539"/>
<dbReference type="AlphaFoldDB" id="A0A1N7MLN4"/>
<dbReference type="OrthoDB" id="7995890at2"/>
<dbReference type="InterPro" id="IPR008792">
    <property type="entry name" value="PQQD"/>
</dbReference>
<evidence type="ECO:0000256" key="1">
    <source>
        <dbReference type="ARBA" id="ARBA00004886"/>
    </source>
</evidence>
<evidence type="ECO:0000256" key="2">
    <source>
        <dbReference type="ARBA" id="ARBA00011741"/>
    </source>
</evidence>
<keyword evidence="3" id="KW-0884">PQQ biosynthesis</keyword>
<evidence type="ECO:0000313" key="4">
    <source>
        <dbReference type="EMBL" id="SIS87003.1"/>
    </source>
</evidence>
<dbReference type="EMBL" id="FTOA01000004">
    <property type="protein sequence ID" value="SIS87003.1"/>
    <property type="molecule type" value="Genomic_DNA"/>
</dbReference>
<dbReference type="GO" id="GO:0018189">
    <property type="term" value="P:pyrroloquinoline quinone biosynthetic process"/>
    <property type="evidence" value="ECO:0007669"/>
    <property type="project" value="UniProtKB-UniPathway"/>
</dbReference>
<sequence>MARSAVSDTSQPRLADHVKLRFDAIRKRWVVMAPERMLLPDEVAVDVLKCCDGATPLATIIDRLATDYQAPVEVVGPDVVALLQDLCERGFVTT</sequence>
<protein>
    <submittedName>
        <fullName evidence="4">Pyrroloquinoline quinone biosynthesis protein D</fullName>
    </submittedName>
</protein>
<dbReference type="Pfam" id="PF05402">
    <property type="entry name" value="PqqD"/>
    <property type="match status" value="1"/>
</dbReference>
<proteinExistence type="predicted"/>
<dbReference type="NCBIfam" id="TIGR03859">
    <property type="entry name" value="PQQ_PqqD"/>
    <property type="match status" value="1"/>
</dbReference>